<dbReference type="Pfam" id="PF00383">
    <property type="entry name" value="dCMP_cyt_deam_1"/>
    <property type="match status" value="1"/>
</dbReference>
<dbReference type="AlphaFoldDB" id="A0A1F5XHY0"/>
<comment type="caution">
    <text evidence="2">The sequence shown here is derived from an EMBL/GenBank/DDBJ whole genome shotgun (WGS) entry which is preliminary data.</text>
</comment>
<evidence type="ECO:0000259" key="1">
    <source>
        <dbReference type="PROSITE" id="PS51747"/>
    </source>
</evidence>
<name>A0A1F5XHY0_9BACT</name>
<protein>
    <recommendedName>
        <fullName evidence="1">CMP/dCMP-type deaminase domain-containing protein</fullName>
    </recommendedName>
</protein>
<gene>
    <name evidence="2" type="ORF">A3B19_01520</name>
</gene>
<sequence>MKTLLVLYIPVIHQGYIKLFEKYSRQVDGLMVLGETLVEECKFLEREIRALDPLTMRRIIASMGFFKKVEILEDYAVKLLEGSEVITSRECITRRFAEKYLTASRVRYDSSFLRWDESHIVSRTDIKYDRKSADPFDREIVRQATEEGEKSPDWWRQVGAVAVKNGVVIGKAHNKDPISEYRPYAFGNIRDFVEAGQHSEITPTIHAEQVLAAKGGIKEADIYVSVFPCITCSGILAEAGIKRCFFASGNAYLDVENILKARGIELIFVK</sequence>
<dbReference type="GO" id="GO:0003824">
    <property type="term" value="F:catalytic activity"/>
    <property type="evidence" value="ECO:0007669"/>
    <property type="project" value="InterPro"/>
</dbReference>
<evidence type="ECO:0000313" key="2">
    <source>
        <dbReference type="EMBL" id="OGF87091.1"/>
    </source>
</evidence>
<dbReference type="Proteomes" id="UP000177346">
    <property type="component" value="Unassembled WGS sequence"/>
</dbReference>
<dbReference type="EMBL" id="MFIF01000009">
    <property type="protein sequence ID" value="OGF87091.1"/>
    <property type="molecule type" value="Genomic_DNA"/>
</dbReference>
<organism evidence="2 3">
    <name type="scientific">Candidatus Giovannonibacteria bacterium RIFCSPLOWO2_01_FULL_46_32</name>
    <dbReference type="NCBI Taxonomy" id="1798353"/>
    <lineage>
        <taxon>Bacteria</taxon>
        <taxon>Candidatus Giovannoniibacteriota</taxon>
    </lineage>
</organism>
<dbReference type="InterPro" id="IPR016193">
    <property type="entry name" value="Cytidine_deaminase-like"/>
</dbReference>
<dbReference type="InterPro" id="IPR002125">
    <property type="entry name" value="CMP_dCMP_dom"/>
</dbReference>
<proteinExistence type="predicted"/>
<dbReference type="PROSITE" id="PS51747">
    <property type="entry name" value="CYT_DCMP_DEAMINASES_2"/>
    <property type="match status" value="1"/>
</dbReference>
<feature type="domain" description="CMP/dCMP-type deaminase" evidence="1">
    <location>
        <begin position="135"/>
        <end position="266"/>
    </location>
</feature>
<accession>A0A1F5XHY0</accession>
<reference evidence="2 3" key="1">
    <citation type="journal article" date="2016" name="Nat. Commun.">
        <title>Thousands of microbial genomes shed light on interconnected biogeochemical processes in an aquifer system.</title>
        <authorList>
            <person name="Anantharaman K."/>
            <person name="Brown C.T."/>
            <person name="Hug L.A."/>
            <person name="Sharon I."/>
            <person name="Castelle C.J."/>
            <person name="Probst A.J."/>
            <person name="Thomas B.C."/>
            <person name="Singh A."/>
            <person name="Wilkins M.J."/>
            <person name="Karaoz U."/>
            <person name="Brodie E.L."/>
            <person name="Williams K.H."/>
            <person name="Hubbard S.S."/>
            <person name="Banfield J.F."/>
        </authorList>
    </citation>
    <scope>NUCLEOTIDE SEQUENCE [LARGE SCALE GENOMIC DNA]</scope>
</reference>
<evidence type="ECO:0000313" key="3">
    <source>
        <dbReference type="Proteomes" id="UP000177346"/>
    </source>
</evidence>
<dbReference type="Gene3D" id="3.40.140.10">
    <property type="entry name" value="Cytidine Deaminase, domain 2"/>
    <property type="match status" value="1"/>
</dbReference>
<dbReference type="SUPFAM" id="SSF53927">
    <property type="entry name" value="Cytidine deaminase-like"/>
    <property type="match status" value="1"/>
</dbReference>